<organism evidence="2 3">
    <name type="scientific">Celerinatantimonas yamalensis</name>
    <dbReference type="NCBI Taxonomy" id="559956"/>
    <lineage>
        <taxon>Bacteria</taxon>
        <taxon>Pseudomonadati</taxon>
        <taxon>Pseudomonadota</taxon>
        <taxon>Gammaproteobacteria</taxon>
        <taxon>Celerinatantimonadaceae</taxon>
        <taxon>Celerinatantimonas</taxon>
    </lineage>
</organism>
<dbReference type="InterPro" id="IPR008249">
    <property type="entry name" value="UPF0231"/>
</dbReference>
<sequence>MDIELTYLDDGHFTIDCGDQHRALALWLEQSWDDECFQAELAQSRDINALPMVIRSVEYSAYIRSDDVQVFAHVNSDEPLDDQGQALTLLDISAECGYEDYLHLLDFLRG</sequence>
<comment type="caution">
    <text evidence="2">The sequence shown here is derived from an EMBL/GenBank/DDBJ whole genome shotgun (WGS) entry which is preliminary data.</text>
</comment>
<gene>
    <name evidence="2" type="ORF">ABUE30_06870</name>
</gene>
<evidence type="ECO:0000313" key="3">
    <source>
        <dbReference type="Proteomes" id="UP001629953"/>
    </source>
</evidence>
<dbReference type="EMBL" id="JBEQCT010000002">
    <property type="protein sequence ID" value="MFM2484789.1"/>
    <property type="molecule type" value="Genomic_DNA"/>
</dbReference>
<dbReference type="RefSeq" id="WP_408622977.1">
    <property type="nucleotide sequence ID" value="NZ_JBEQCT010000002.1"/>
</dbReference>
<protein>
    <submittedName>
        <fullName evidence="2">YacL family protein</fullName>
    </submittedName>
</protein>
<proteinExistence type="inferred from homology"/>
<name>A0ABW9G523_9GAMM</name>
<dbReference type="Pfam" id="PF06062">
    <property type="entry name" value="UPF0231"/>
    <property type="match status" value="1"/>
</dbReference>
<evidence type="ECO:0000256" key="1">
    <source>
        <dbReference type="ARBA" id="ARBA00005367"/>
    </source>
</evidence>
<dbReference type="Proteomes" id="UP001629953">
    <property type="component" value="Unassembled WGS sequence"/>
</dbReference>
<reference evidence="2 3" key="1">
    <citation type="journal article" date="2013" name="Int. J. Syst. Evol. Microbiol.">
        <title>Celerinatantimonas yamalensis sp. nov., a cold-adapted diazotrophic bacterium from a cold permafrost brine.</title>
        <authorList>
            <person name="Shcherbakova V."/>
            <person name="Chuvilskaya N."/>
            <person name="Rivkina E."/>
            <person name="Demidov N."/>
            <person name="Uchaeva V."/>
            <person name="Suetin S."/>
            <person name="Suzina N."/>
            <person name="Gilichinsky D."/>
        </authorList>
    </citation>
    <scope>NUCLEOTIDE SEQUENCE [LARGE SCALE GENOMIC DNA]</scope>
    <source>
        <strain evidence="2 3">C7</strain>
    </source>
</reference>
<evidence type="ECO:0000313" key="2">
    <source>
        <dbReference type="EMBL" id="MFM2484789.1"/>
    </source>
</evidence>
<accession>A0ABW9G523</accession>
<keyword evidence="3" id="KW-1185">Reference proteome</keyword>
<comment type="similarity">
    <text evidence="1">Belongs to the UPF0231 family.</text>
</comment>